<comment type="caution">
    <text evidence="3">The sequence shown here is derived from an EMBL/GenBank/DDBJ whole genome shotgun (WGS) entry which is preliminary data.</text>
</comment>
<evidence type="ECO:0008006" key="5">
    <source>
        <dbReference type="Google" id="ProtNLM"/>
    </source>
</evidence>
<sequence>MPKKVIASLFTALVLLSAGCSADTESGSRVATLQTGPSTTAAPSDTAAAADRPVIPADATAAEIQAMARVWEDCLVDNGGPSYRGQATLMLQKGITMADVEANQKETFEACESKHPEAFEDNQKRADPAEFKDNMREWYQCAKDAGYDVRIENRDTNEFGLGKIGPLGDAGSEKMMQCKKEAFSG</sequence>
<name>A0ABW4AR82_9ACTN</name>
<gene>
    <name evidence="3" type="ORF">ACFQ5G_45975</name>
</gene>
<dbReference type="Proteomes" id="UP001597183">
    <property type="component" value="Unassembled WGS sequence"/>
</dbReference>
<feature type="region of interest" description="Disordered" evidence="1">
    <location>
        <begin position="26"/>
        <end position="48"/>
    </location>
</feature>
<accession>A0ABW4AR82</accession>
<dbReference type="RefSeq" id="WP_317795509.1">
    <property type="nucleotide sequence ID" value="NZ_AP028461.1"/>
</dbReference>
<evidence type="ECO:0000256" key="1">
    <source>
        <dbReference type="SAM" id="MobiDB-lite"/>
    </source>
</evidence>
<reference evidence="4" key="1">
    <citation type="journal article" date="2019" name="Int. J. Syst. Evol. Microbiol.">
        <title>The Global Catalogue of Microorganisms (GCM) 10K type strain sequencing project: providing services to taxonomists for standard genome sequencing and annotation.</title>
        <authorList>
            <consortium name="The Broad Institute Genomics Platform"/>
            <consortium name="The Broad Institute Genome Sequencing Center for Infectious Disease"/>
            <person name="Wu L."/>
            <person name="Ma J."/>
        </authorList>
    </citation>
    <scope>NUCLEOTIDE SEQUENCE [LARGE SCALE GENOMIC DNA]</scope>
    <source>
        <strain evidence="4">CCM 7526</strain>
    </source>
</reference>
<evidence type="ECO:0000313" key="4">
    <source>
        <dbReference type="Proteomes" id="UP001597183"/>
    </source>
</evidence>
<protein>
    <recommendedName>
        <fullName evidence="5">Lipoprotein</fullName>
    </recommendedName>
</protein>
<dbReference type="PROSITE" id="PS51257">
    <property type="entry name" value="PROKAR_LIPOPROTEIN"/>
    <property type="match status" value="1"/>
</dbReference>
<evidence type="ECO:0000256" key="2">
    <source>
        <dbReference type="SAM" id="SignalP"/>
    </source>
</evidence>
<proteinExistence type="predicted"/>
<feature type="signal peptide" evidence="2">
    <location>
        <begin position="1"/>
        <end position="22"/>
    </location>
</feature>
<feature type="compositionally biased region" description="Polar residues" evidence="1">
    <location>
        <begin position="26"/>
        <end position="36"/>
    </location>
</feature>
<keyword evidence="2" id="KW-0732">Signal</keyword>
<dbReference type="EMBL" id="JBHTMK010000061">
    <property type="protein sequence ID" value="MFD1372720.1"/>
    <property type="molecule type" value="Genomic_DNA"/>
</dbReference>
<organism evidence="3 4">
    <name type="scientific">Actinoplanes sichuanensis</name>
    <dbReference type="NCBI Taxonomy" id="512349"/>
    <lineage>
        <taxon>Bacteria</taxon>
        <taxon>Bacillati</taxon>
        <taxon>Actinomycetota</taxon>
        <taxon>Actinomycetes</taxon>
        <taxon>Micromonosporales</taxon>
        <taxon>Micromonosporaceae</taxon>
        <taxon>Actinoplanes</taxon>
    </lineage>
</organism>
<keyword evidence="4" id="KW-1185">Reference proteome</keyword>
<feature type="compositionally biased region" description="Low complexity" evidence="1">
    <location>
        <begin position="37"/>
        <end position="48"/>
    </location>
</feature>
<feature type="chain" id="PRO_5046047324" description="Lipoprotein" evidence="2">
    <location>
        <begin position="23"/>
        <end position="185"/>
    </location>
</feature>
<evidence type="ECO:0000313" key="3">
    <source>
        <dbReference type="EMBL" id="MFD1372720.1"/>
    </source>
</evidence>